<sequence>MHKSRYIAAAGEKNDPDKVKYGDYQDGDDPKRSSKEWFGFFYICIHCNEKEYEKTDVDKYFSTNI</sequence>
<comment type="caution">
    <text evidence="2">The sequence shown here is derived from an EMBL/GenBank/DDBJ whole genome shotgun (WGS) entry which is preliminary data.</text>
</comment>
<reference evidence="3" key="1">
    <citation type="submission" date="2018-12" db="EMBL/GenBank/DDBJ databases">
        <title>Tengunoibacter tsumagoiensis gen. nov., sp. nov., Dictyobacter kobayashii sp. nov., D. alpinus sp. nov., and D. joshuensis sp. nov. and description of Dictyobacteraceae fam. nov. within the order Ktedonobacterales isolated from Tengu-no-mugimeshi.</title>
        <authorList>
            <person name="Wang C.M."/>
            <person name="Zheng Y."/>
            <person name="Sakai Y."/>
            <person name="Toyoda A."/>
            <person name="Minakuchi Y."/>
            <person name="Abe K."/>
            <person name="Yokota A."/>
            <person name="Yabe S."/>
        </authorList>
    </citation>
    <scope>NUCLEOTIDE SEQUENCE [LARGE SCALE GENOMIC DNA]</scope>
    <source>
        <strain evidence="3">Uno16</strain>
    </source>
</reference>
<organism evidence="2 3">
    <name type="scientific">Dictyobacter alpinus</name>
    <dbReference type="NCBI Taxonomy" id="2014873"/>
    <lineage>
        <taxon>Bacteria</taxon>
        <taxon>Bacillati</taxon>
        <taxon>Chloroflexota</taxon>
        <taxon>Ktedonobacteria</taxon>
        <taxon>Ktedonobacterales</taxon>
        <taxon>Dictyobacteraceae</taxon>
        <taxon>Dictyobacter</taxon>
    </lineage>
</organism>
<proteinExistence type="predicted"/>
<dbReference type="Proteomes" id="UP000287171">
    <property type="component" value="Unassembled WGS sequence"/>
</dbReference>
<evidence type="ECO:0000256" key="1">
    <source>
        <dbReference type="SAM" id="MobiDB-lite"/>
    </source>
</evidence>
<evidence type="ECO:0000313" key="2">
    <source>
        <dbReference type="EMBL" id="GCE28243.1"/>
    </source>
</evidence>
<dbReference type="EMBL" id="BIFT01000001">
    <property type="protein sequence ID" value="GCE28243.1"/>
    <property type="molecule type" value="Genomic_DNA"/>
</dbReference>
<accession>A0A402BA15</accession>
<feature type="region of interest" description="Disordered" evidence="1">
    <location>
        <begin position="1"/>
        <end position="33"/>
    </location>
</feature>
<gene>
    <name evidence="2" type="ORF">KDA_37270</name>
</gene>
<protein>
    <submittedName>
        <fullName evidence="2">Uncharacterized protein</fullName>
    </submittedName>
</protein>
<keyword evidence="3" id="KW-1185">Reference proteome</keyword>
<evidence type="ECO:0000313" key="3">
    <source>
        <dbReference type="Proteomes" id="UP000287171"/>
    </source>
</evidence>
<dbReference type="AlphaFoldDB" id="A0A402BA15"/>
<name>A0A402BA15_9CHLR</name>
<feature type="compositionally biased region" description="Basic and acidic residues" evidence="1">
    <location>
        <begin position="12"/>
        <end position="33"/>
    </location>
</feature>